<keyword evidence="2" id="KW-1185">Reference proteome</keyword>
<protein>
    <submittedName>
        <fullName evidence="1">Uncharacterized protein</fullName>
    </submittedName>
</protein>
<dbReference type="EMBL" id="JAXCLW010000002">
    <property type="protein sequence ID" value="MDY0882510.1"/>
    <property type="molecule type" value="Genomic_DNA"/>
</dbReference>
<accession>A0ABU5E905</accession>
<reference evidence="1 2" key="1">
    <citation type="journal article" date="2016" name="Antonie Van Leeuwenhoek">
        <title>Dongia soli sp. nov., isolated from soil from Dokdo, Korea.</title>
        <authorList>
            <person name="Kim D.U."/>
            <person name="Lee H."/>
            <person name="Kim H."/>
            <person name="Kim S.G."/>
            <person name="Ka J.O."/>
        </authorList>
    </citation>
    <scope>NUCLEOTIDE SEQUENCE [LARGE SCALE GENOMIC DNA]</scope>
    <source>
        <strain evidence="1 2">D78</strain>
    </source>
</reference>
<name>A0ABU5E905_9PROT</name>
<organism evidence="1 2">
    <name type="scientific">Dongia soli</name>
    <dbReference type="NCBI Taxonomy" id="600628"/>
    <lineage>
        <taxon>Bacteria</taxon>
        <taxon>Pseudomonadati</taxon>
        <taxon>Pseudomonadota</taxon>
        <taxon>Alphaproteobacteria</taxon>
        <taxon>Rhodospirillales</taxon>
        <taxon>Dongiaceae</taxon>
        <taxon>Dongia</taxon>
    </lineage>
</organism>
<proteinExistence type="predicted"/>
<gene>
    <name evidence="1" type="ORF">SMD27_06625</name>
</gene>
<evidence type="ECO:0000313" key="1">
    <source>
        <dbReference type="EMBL" id="MDY0882510.1"/>
    </source>
</evidence>
<evidence type="ECO:0000313" key="2">
    <source>
        <dbReference type="Proteomes" id="UP001279642"/>
    </source>
</evidence>
<comment type="caution">
    <text evidence="1">The sequence shown here is derived from an EMBL/GenBank/DDBJ whole genome shotgun (WGS) entry which is preliminary data.</text>
</comment>
<sequence>MTVGARYQNADMSILVWEVASTFNGIDGTPYAHIFCVNDTSRRKTVAQSALESGVQYRRLSQSAETSL</sequence>
<dbReference type="RefSeq" id="WP_320507584.1">
    <property type="nucleotide sequence ID" value="NZ_JAXCLW010000002.1"/>
</dbReference>
<dbReference type="Proteomes" id="UP001279642">
    <property type="component" value="Unassembled WGS sequence"/>
</dbReference>